<dbReference type="EMBL" id="JBHSWU010000046">
    <property type="protein sequence ID" value="MFC6723775.1"/>
    <property type="molecule type" value="Genomic_DNA"/>
</dbReference>
<proteinExistence type="predicted"/>
<reference evidence="2 3" key="1">
    <citation type="journal article" date="2019" name="Int. J. Syst. Evol. Microbiol.">
        <title>The Global Catalogue of Microorganisms (GCM) 10K type strain sequencing project: providing services to taxonomists for standard genome sequencing and annotation.</title>
        <authorList>
            <consortium name="The Broad Institute Genomics Platform"/>
            <consortium name="The Broad Institute Genome Sequencing Center for Infectious Disease"/>
            <person name="Wu L."/>
            <person name="Ma J."/>
        </authorList>
    </citation>
    <scope>NUCLEOTIDE SEQUENCE [LARGE SCALE GENOMIC DNA]</scope>
    <source>
        <strain evidence="2 3">NBRC 111368</strain>
    </source>
</reference>
<name>A0ABD5RWR4_9EURY</name>
<gene>
    <name evidence="2" type="ORF">ACFQE1_05155</name>
</gene>
<protein>
    <submittedName>
        <fullName evidence="2">Uncharacterized protein</fullName>
    </submittedName>
</protein>
<keyword evidence="3" id="KW-1185">Reference proteome</keyword>
<evidence type="ECO:0000256" key="1">
    <source>
        <dbReference type="SAM" id="MobiDB-lite"/>
    </source>
</evidence>
<feature type="compositionally biased region" description="Basic and acidic residues" evidence="1">
    <location>
        <begin position="28"/>
        <end position="39"/>
    </location>
</feature>
<feature type="compositionally biased region" description="Acidic residues" evidence="1">
    <location>
        <begin position="12"/>
        <end position="27"/>
    </location>
</feature>
<feature type="region of interest" description="Disordered" evidence="1">
    <location>
        <begin position="1"/>
        <end position="52"/>
    </location>
</feature>
<dbReference type="Proteomes" id="UP001596328">
    <property type="component" value="Unassembled WGS sequence"/>
</dbReference>
<accession>A0ABD5RWR4</accession>
<feature type="compositionally biased region" description="Acidic residues" evidence="1">
    <location>
        <begin position="40"/>
        <end position="52"/>
    </location>
</feature>
<dbReference type="AlphaFoldDB" id="A0ABD5RWR4"/>
<sequence length="52" mass="5950">MSEESNPYTDWTEAENSEDEEDDDSEDETRIVDQCGHVEYDDESDDSNGGEE</sequence>
<comment type="caution">
    <text evidence="2">The sequence shown here is derived from an EMBL/GenBank/DDBJ whole genome shotgun (WGS) entry which is preliminary data.</text>
</comment>
<evidence type="ECO:0000313" key="2">
    <source>
        <dbReference type="EMBL" id="MFC6723775.1"/>
    </source>
</evidence>
<evidence type="ECO:0000313" key="3">
    <source>
        <dbReference type="Proteomes" id="UP001596328"/>
    </source>
</evidence>
<organism evidence="2 3">
    <name type="scientific">Halobium palmae</name>
    <dbReference type="NCBI Taxonomy" id="1776492"/>
    <lineage>
        <taxon>Archaea</taxon>
        <taxon>Methanobacteriati</taxon>
        <taxon>Methanobacteriota</taxon>
        <taxon>Stenosarchaea group</taxon>
        <taxon>Halobacteria</taxon>
        <taxon>Halobacteriales</taxon>
        <taxon>Haloferacaceae</taxon>
        <taxon>Halobium</taxon>
    </lineage>
</organism>